<dbReference type="Gene3D" id="1.20.950.20">
    <property type="entry name" value="Transmembrane di-heme cytochromes, Chain C"/>
    <property type="match status" value="1"/>
</dbReference>
<sequence length="181" mass="20005">MFTNSSTAYAPLFKLLHWLMAAIIIVLIGVGIYMAELPKEAPNRLDIYALHKATGALVLMLVIVRLLWIAGSRPPALPAVFDGKEKLIIKGVQTILYLLMILIPVSGYVMSTAAGYPISFFGLFELPQLIAESKAVAGFFHEMHEILGFTLIFFIVLHVAGGLKHRIKDKGSERDILARML</sequence>
<evidence type="ECO:0000256" key="8">
    <source>
        <dbReference type="ARBA" id="ARBA00022982"/>
    </source>
</evidence>
<evidence type="ECO:0000256" key="1">
    <source>
        <dbReference type="ARBA" id="ARBA00001970"/>
    </source>
</evidence>
<dbReference type="SUPFAM" id="SSF81342">
    <property type="entry name" value="Transmembrane di-heme cytochromes"/>
    <property type="match status" value="1"/>
</dbReference>
<comment type="subcellular location">
    <subcellularLocation>
        <location evidence="2">Cell membrane</location>
        <topology evidence="2">Multi-pass membrane protein</topology>
    </subcellularLocation>
</comment>
<feature type="transmembrane region" description="Helical" evidence="13">
    <location>
        <begin position="47"/>
        <end position="68"/>
    </location>
</feature>
<keyword evidence="10" id="KW-0408">Iron</keyword>
<evidence type="ECO:0000256" key="7">
    <source>
        <dbReference type="ARBA" id="ARBA00022723"/>
    </source>
</evidence>
<evidence type="ECO:0000256" key="11">
    <source>
        <dbReference type="ARBA" id="ARBA00023136"/>
    </source>
</evidence>
<comment type="similarity">
    <text evidence="12">Belongs to the cytochrome b561 family.</text>
</comment>
<evidence type="ECO:0000256" key="9">
    <source>
        <dbReference type="ARBA" id="ARBA00022989"/>
    </source>
</evidence>
<dbReference type="GO" id="GO:0022904">
    <property type="term" value="P:respiratory electron transport chain"/>
    <property type="evidence" value="ECO:0007669"/>
    <property type="project" value="InterPro"/>
</dbReference>
<reference evidence="15" key="1">
    <citation type="submission" date="2019-02" db="EMBL/GenBank/DDBJ databases">
        <authorList>
            <person name="Gruber-Vodicka R. H."/>
            <person name="Seah K. B. B."/>
        </authorList>
    </citation>
    <scope>NUCLEOTIDE SEQUENCE</scope>
    <source>
        <strain evidence="15">BECK_DK161</strain>
    </source>
</reference>
<gene>
    <name evidence="15" type="ORF">BECKDK2373C_GA0170839_104233</name>
</gene>
<keyword evidence="9 13" id="KW-1133">Transmembrane helix</keyword>
<dbReference type="GO" id="GO:0046872">
    <property type="term" value="F:metal ion binding"/>
    <property type="evidence" value="ECO:0007669"/>
    <property type="project" value="UniProtKB-KW"/>
</dbReference>
<dbReference type="InterPro" id="IPR016174">
    <property type="entry name" value="Di-haem_cyt_TM"/>
</dbReference>
<dbReference type="GO" id="GO:0009055">
    <property type="term" value="F:electron transfer activity"/>
    <property type="evidence" value="ECO:0007669"/>
    <property type="project" value="InterPro"/>
</dbReference>
<evidence type="ECO:0000256" key="10">
    <source>
        <dbReference type="ARBA" id="ARBA00023004"/>
    </source>
</evidence>
<name>A0A450SKZ7_9GAMM</name>
<evidence type="ECO:0000256" key="2">
    <source>
        <dbReference type="ARBA" id="ARBA00004651"/>
    </source>
</evidence>
<dbReference type="PANTHER" id="PTHR30529">
    <property type="entry name" value="CYTOCHROME B561"/>
    <property type="match status" value="1"/>
</dbReference>
<keyword evidence="6 13" id="KW-0812">Transmembrane</keyword>
<keyword evidence="5" id="KW-0349">Heme</keyword>
<feature type="domain" description="Cytochrome b561 bacterial/Ni-hydrogenase" evidence="14">
    <location>
        <begin position="9"/>
        <end position="170"/>
    </location>
</feature>
<evidence type="ECO:0000256" key="5">
    <source>
        <dbReference type="ARBA" id="ARBA00022617"/>
    </source>
</evidence>
<keyword evidence="11 13" id="KW-0472">Membrane</keyword>
<dbReference type="AlphaFoldDB" id="A0A450SKZ7"/>
<organism evidence="15">
    <name type="scientific">Candidatus Kentrum sp. DK</name>
    <dbReference type="NCBI Taxonomy" id="2126562"/>
    <lineage>
        <taxon>Bacteria</taxon>
        <taxon>Pseudomonadati</taxon>
        <taxon>Pseudomonadota</taxon>
        <taxon>Gammaproteobacteria</taxon>
        <taxon>Candidatus Kentrum</taxon>
    </lineage>
</organism>
<keyword evidence="7" id="KW-0479">Metal-binding</keyword>
<evidence type="ECO:0000256" key="12">
    <source>
        <dbReference type="ARBA" id="ARBA00037975"/>
    </source>
</evidence>
<evidence type="ECO:0000256" key="3">
    <source>
        <dbReference type="ARBA" id="ARBA00022448"/>
    </source>
</evidence>
<dbReference type="Pfam" id="PF01292">
    <property type="entry name" value="Ni_hydr_CYTB"/>
    <property type="match status" value="1"/>
</dbReference>
<feature type="transmembrane region" description="Helical" evidence="13">
    <location>
        <begin position="146"/>
        <end position="163"/>
    </location>
</feature>
<feature type="transmembrane region" description="Helical" evidence="13">
    <location>
        <begin position="95"/>
        <end position="118"/>
    </location>
</feature>
<evidence type="ECO:0000256" key="13">
    <source>
        <dbReference type="SAM" id="Phobius"/>
    </source>
</evidence>
<evidence type="ECO:0000256" key="6">
    <source>
        <dbReference type="ARBA" id="ARBA00022692"/>
    </source>
</evidence>
<keyword evidence="3" id="KW-0813">Transport</keyword>
<keyword evidence="8" id="KW-0249">Electron transport</keyword>
<evidence type="ECO:0000259" key="14">
    <source>
        <dbReference type="Pfam" id="PF01292"/>
    </source>
</evidence>
<dbReference type="GO" id="GO:0005886">
    <property type="term" value="C:plasma membrane"/>
    <property type="evidence" value="ECO:0007669"/>
    <property type="project" value="UniProtKB-SubCell"/>
</dbReference>
<evidence type="ECO:0000256" key="4">
    <source>
        <dbReference type="ARBA" id="ARBA00022475"/>
    </source>
</evidence>
<evidence type="ECO:0000313" key="15">
    <source>
        <dbReference type="EMBL" id="VFJ54255.1"/>
    </source>
</evidence>
<dbReference type="PANTHER" id="PTHR30529:SF1">
    <property type="entry name" value="CYTOCHROME B561 HOMOLOG 2"/>
    <property type="match status" value="1"/>
</dbReference>
<protein>
    <submittedName>
        <fullName evidence="15">Cytochrome b561</fullName>
    </submittedName>
</protein>
<proteinExistence type="inferred from homology"/>
<keyword evidence="4" id="KW-1003">Cell membrane</keyword>
<dbReference type="InterPro" id="IPR052168">
    <property type="entry name" value="Cytochrome_b561_oxidase"/>
</dbReference>
<dbReference type="EMBL" id="CAADEY010000042">
    <property type="protein sequence ID" value="VFJ54255.1"/>
    <property type="molecule type" value="Genomic_DNA"/>
</dbReference>
<comment type="cofactor">
    <cofactor evidence="1">
        <name>heme b</name>
        <dbReference type="ChEBI" id="CHEBI:60344"/>
    </cofactor>
</comment>
<feature type="transmembrane region" description="Helical" evidence="13">
    <location>
        <begin position="12"/>
        <end position="35"/>
    </location>
</feature>
<dbReference type="GO" id="GO:0020037">
    <property type="term" value="F:heme binding"/>
    <property type="evidence" value="ECO:0007669"/>
    <property type="project" value="TreeGrafter"/>
</dbReference>
<accession>A0A450SKZ7</accession>
<dbReference type="InterPro" id="IPR011577">
    <property type="entry name" value="Cyt_b561_bac/Ni-Hgenase"/>
</dbReference>